<evidence type="ECO:0000256" key="4">
    <source>
        <dbReference type="ARBA" id="ARBA00022833"/>
    </source>
</evidence>
<feature type="binding site" evidence="6">
    <location>
        <position position="271"/>
    </location>
    <ligand>
        <name>Zn(2+)</name>
        <dbReference type="ChEBI" id="CHEBI:29105"/>
        <note>catalytic</note>
    </ligand>
</feature>
<dbReference type="GO" id="GO:0006508">
    <property type="term" value="P:proteolysis"/>
    <property type="evidence" value="ECO:0007669"/>
    <property type="project" value="UniProtKB-KW"/>
</dbReference>
<dbReference type="SUPFAM" id="SSF55486">
    <property type="entry name" value="Metalloproteases ('zincins'), catalytic domain"/>
    <property type="match status" value="1"/>
</dbReference>
<accession>A0AB34JPT9</accession>
<dbReference type="InterPro" id="IPR001506">
    <property type="entry name" value="Peptidase_M12A"/>
</dbReference>
<feature type="region of interest" description="Disordered" evidence="8">
    <location>
        <begin position="436"/>
        <end position="462"/>
    </location>
</feature>
<dbReference type="PRINTS" id="PR00480">
    <property type="entry name" value="ASTACIN"/>
</dbReference>
<name>A0AB34JPT9_PRYPA</name>
<keyword evidence="1 6" id="KW-0645">Protease</keyword>
<keyword evidence="2 6" id="KW-0479">Metal-binding</keyword>
<dbReference type="PANTHER" id="PTHR10127:SF780">
    <property type="entry name" value="METALLOENDOPEPTIDASE"/>
    <property type="match status" value="1"/>
</dbReference>
<keyword evidence="3 6" id="KW-0378">Hydrolase</keyword>
<comment type="caution">
    <text evidence="10">The sequence shown here is derived from an EMBL/GenBank/DDBJ whole genome shotgun (WGS) entry which is preliminary data.</text>
</comment>
<sequence>MVGKSVEVSKFPMGLHAIALLLAALRAEAAFTLPSSRSSEGPVRDVRPRSYNVPEADLLKRVRLLADMASGNTASPQHIRAHARRMAGLSLEQIHAHPDHRYTIDVITAALDALSTDEQERLDVWLTQEELDRIENVQRDEVAAATEDTPDFQYSDIDSVPHKWYSGTVPYCFETTGSYALSTDAQSAMRTALEQAQSEINTLGTCLTFVEQSACDMSANMLVIGKYDPNSCYMSSGAWTGPVKINLGWCDVLSQKGSMIHEIGHALGLGHEQKRPDRDHFIQINWTAIEDDWKSQYYAYTGQADSHRPYNYDSLMHYGASSGPKIITPADNSVRIGRRTGGLDGNDVSQIRHIYRCEPFFANNPTAVRIAFGYACPVGASFVGSDPDTCVFNLRAADSPCAVVQFHWASLQCSCCDSPINATASPGTDLYQVHLGSELRPPFPPPSPPAPPPAPPSAPRPTLYFDFSTAGNGWSTPGAAGTFAWSRTSGGTPSSNTGPTEGPTGASSFYYYAESSSPRVEGDVFELIYDGSGCSTSLDAVSFSYSIVASRPRHGSPRRTFR</sequence>
<evidence type="ECO:0000256" key="2">
    <source>
        <dbReference type="ARBA" id="ARBA00022723"/>
    </source>
</evidence>
<dbReference type="EC" id="3.4.24.-" evidence="7"/>
<dbReference type="Pfam" id="PF01400">
    <property type="entry name" value="Astacin"/>
    <property type="match status" value="1"/>
</dbReference>
<comment type="caution">
    <text evidence="6">Lacks conserved residue(s) required for the propagation of feature annotation.</text>
</comment>
<evidence type="ECO:0000256" key="7">
    <source>
        <dbReference type="RuleBase" id="RU361183"/>
    </source>
</evidence>
<evidence type="ECO:0000256" key="1">
    <source>
        <dbReference type="ARBA" id="ARBA00022670"/>
    </source>
</evidence>
<reference evidence="10 11" key="1">
    <citation type="journal article" date="2024" name="Science">
        <title>Giant polyketide synthase enzymes in the biosynthesis of giant marine polyether toxins.</title>
        <authorList>
            <person name="Fallon T.R."/>
            <person name="Shende V.V."/>
            <person name="Wierzbicki I.H."/>
            <person name="Pendleton A.L."/>
            <person name="Watervoot N.F."/>
            <person name="Auber R.P."/>
            <person name="Gonzalez D.J."/>
            <person name="Wisecaver J.H."/>
            <person name="Moore B.S."/>
        </authorList>
    </citation>
    <scope>NUCLEOTIDE SEQUENCE [LARGE SCALE GENOMIC DNA]</scope>
    <source>
        <strain evidence="10 11">12B1</strain>
    </source>
</reference>
<feature type="domain" description="Peptidase M12A" evidence="9">
    <location>
        <begin position="155"/>
        <end position="358"/>
    </location>
</feature>
<feature type="binding site" evidence="6">
    <location>
        <position position="265"/>
    </location>
    <ligand>
        <name>Zn(2+)</name>
        <dbReference type="ChEBI" id="CHEBI:29105"/>
        <note>catalytic</note>
    </ligand>
</feature>
<organism evidence="10 11">
    <name type="scientific">Prymnesium parvum</name>
    <name type="common">Toxic golden alga</name>
    <dbReference type="NCBI Taxonomy" id="97485"/>
    <lineage>
        <taxon>Eukaryota</taxon>
        <taxon>Haptista</taxon>
        <taxon>Haptophyta</taxon>
        <taxon>Prymnesiophyceae</taxon>
        <taxon>Prymnesiales</taxon>
        <taxon>Prymnesiaceae</taxon>
        <taxon>Prymnesium</taxon>
    </lineage>
</organism>
<evidence type="ECO:0000259" key="9">
    <source>
        <dbReference type="PROSITE" id="PS51864"/>
    </source>
</evidence>
<gene>
    <name evidence="10" type="ORF">AB1Y20_018053</name>
</gene>
<dbReference type="EMBL" id="JBGBPQ010000006">
    <property type="protein sequence ID" value="KAL1523093.1"/>
    <property type="molecule type" value="Genomic_DNA"/>
</dbReference>
<evidence type="ECO:0000256" key="3">
    <source>
        <dbReference type="ARBA" id="ARBA00022801"/>
    </source>
</evidence>
<proteinExistence type="predicted"/>
<feature type="active site" evidence="6">
    <location>
        <position position="262"/>
    </location>
</feature>
<feature type="compositionally biased region" description="Pro residues" evidence="8">
    <location>
        <begin position="441"/>
        <end position="459"/>
    </location>
</feature>
<keyword evidence="5 6" id="KW-0482">Metalloprotease</keyword>
<dbReference type="AlphaFoldDB" id="A0AB34JPT9"/>
<dbReference type="PANTHER" id="PTHR10127">
    <property type="entry name" value="DISCOIDIN, CUB, EGF, LAMININ , AND ZINC METALLOPROTEASE DOMAIN CONTAINING"/>
    <property type="match status" value="1"/>
</dbReference>
<dbReference type="SMART" id="SM00235">
    <property type="entry name" value="ZnMc"/>
    <property type="match status" value="1"/>
</dbReference>
<dbReference type="Proteomes" id="UP001515480">
    <property type="component" value="Unassembled WGS sequence"/>
</dbReference>
<feature type="region of interest" description="Disordered" evidence="8">
    <location>
        <begin position="481"/>
        <end position="502"/>
    </location>
</feature>
<protein>
    <recommendedName>
        <fullName evidence="7">Metalloendopeptidase</fullName>
        <ecNumber evidence="7">3.4.24.-</ecNumber>
    </recommendedName>
</protein>
<feature type="compositionally biased region" description="Polar residues" evidence="8">
    <location>
        <begin position="485"/>
        <end position="499"/>
    </location>
</feature>
<dbReference type="PROSITE" id="PS51864">
    <property type="entry name" value="ASTACIN"/>
    <property type="match status" value="1"/>
</dbReference>
<dbReference type="GO" id="GO:0008270">
    <property type="term" value="F:zinc ion binding"/>
    <property type="evidence" value="ECO:0007669"/>
    <property type="project" value="UniProtKB-UniRule"/>
</dbReference>
<evidence type="ECO:0000313" key="10">
    <source>
        <dbReference type="EMBL" id="KAL1523093.1"/>
    </source>
</evidence>
<keyword evidence="11" id="KW-1185">Reference proteome</keyword>
<dbReference type="InterPro" id="IPR006026">
    <property type="entry name" value="Peptidase_Metallo"/>
</dbReference>
<evidence type="ECO:0000256" key="5">
    <source>
        <dbReference type="ARBA" id="ARBA00023049"/>
    </source>
</evidence>
<evidence type="ECO:0000256" key="8">
    <source>
        <dbReference type="SAM" id="MobiDB-lite"/>
    </source>
</evidence>
<feature type="binding site" evidence="6">
    <location>
        <position position="261"/>
    </location>
    <ligand>
        <name>Zn(2+)</name>
        <dbReference type="ChEBI" id="CHEBI:29105"/>
        <note>catalytic</note>
    </ligand>
</feature>
<dbReference type="InterPro" id="IPR024079">
    <property type="entry name" value="MetalloPept_cat_dom_sf"/>
</dbReference>
<dbReference type="Gene3D" id="3.40.390.10">
    <property type="entry name" value="Collagenase (Catalytic Domain)"/>
    <property type="match status" value="1"/>
</dbReference>
<evidence type="ECO:0000313" key="11">
    <source>
        <dbReference type="Proteomes" id="UP001515480"/>
    </source>
</evidence>
<keyword evidence="4 6" id="KW-0862">Zinc</keyword>
<comment type="cofactor">
    <cofactor evidence="6 7">
        <name>Zn(2+)</name>
        <dbReference type="ChEBI" id="CHEBI:29105"/>
    </cofactor>
    <text evidence="6 7">Binds 1 zinc ion per subunit.</text>
</comment>
<dbReference type="GO" id="GO:0004222">
    <property type="term" value="F:metalloendopeptidase activity"/>
    <property type="evidence" value="ECO:0007669"/>
    <property type="project" value="UniProtKB-UniRule"/>
</dbReference>
<evidence type="ECO:0000256" key="6">
    <source>
        <dbReference type="PROSITE-ProRule" id="PRU01211"/>
    </source>
</evidence>